<keyword evidence="3" id="KW-1185">Reference proteome</keyword>
<dbReference type="EMBL" id="BSXW01000026">
    <property type="protein sequence ID" value="GMF10000.1"/>
    <property type="molecule type" value="Genomic_DNA"/>
</dbReference>
<evidence type="ECO:0000256" key="1">
    <source>
        <dbReference type="SAM" id="MobiDB-lite"/>
    </source>
</evidence>
<sequence>MRNQHIRFGHPLASDAKKEELSPTGVDVDPAAMFAWGADSSAMQVTPIGEDLQLDASGKHDVSDAELLEVLSCLLDDEPASSKEGAKDAAATTETKDAPAVTVFKDATTVDL</sequence>
<reference evidence="2" key="1">
    <citation type="submission" date="2023-04" db="EMBL/GenBank/DDBJ databases">
        <title>Phytophthora lilii NBRC 32176.</title>
        <authorList>
            <person name="Ichikawa N."/>
            <person name="Sato H."/>
            <person name="Tonouchi N."/>
        </authorList>
    </citation>
    <scope>NUCLEOTIDE SEQUENCE</scope>
    <source>
        <strain evidence="2">NBRC 32176</strain>
    </source>
</reference>
<name>A0A9W6TEF8_9STRA</name>
<feature type="region of interest" description="Disordered" evidence="1">
    <location>
        <begin position="79"/>
        <end position="98"/>
    </location>
</feature>
<gene>
    <name evidence="2" type="ORF">Plil01_000085400</name>
</gene>
<protein>
    <submittedName>
        <fullName evidence="2">Unnamed protein product</fullName>
    </submittedName>
</protein>
<organism evidence="2 3">
    <name type="scientific">Phytophthora lilii</name>
    <dbReference type="NCBI Taxonomy" id="2077276"/>
    <lineage>
        <taxon>Eukaryota</taxon>
        <taxon>Sar</taxon>
        <taxon>Stramenopiles</taxon>
        <taxon>Oomycota</taxon>
        <taxon>Peronosporomycetes</taxon>
        <taxon>Peronosporales</taxon>
        <taxon>Peronosporaceae</taxon>
        <taxon>Phytophthora</taxon>
    </lineage>
</organism>
<dbReference type="AlphaFoldDB" id="A0A9W6TEF8"/>
<comment type="caution">
    <text evidence="2">The sequence shown here is derived from an EMBL/GenBank/DDBJ whole genome shotgun (WGS) entry which is preliminary data.</text>
</comment>
<evidence type="ECO:0000313" key="2">
    <source>
        <dbReference type="EMBL" id="GMF10000.1"/>
    </source>
</evidence>
<dbReference type="OrthoDB" id="8117402at2759"/>
<evidence type="ECO:0000313" key="3">
    <source>
        <dbReference type="Proteomes" id="UP001165083"/>
    </source>
</evidence>
<accession>A0A9W6TEF8</accession>
<proteinExistence type="predicted"/>
<dbReference type="Proteomes" id="UP001165083">
    <property type="component" value="Unassembled WGS sequence"/>
</dbReference>
<feature type="region of interest" description="Disordered" evidence="1">
    <location>
        <begin position="1"/>
        <end position="24"/>
    </location>
</feature>